<feature type="transmembrane region" description="Helical" evidence="1">
    <location>
        <begin position="12"/>
        <end position="29"/>
    </location>
</feature>
<dbReference type="Proteomes" id="UP001055439">
    <property type="component" value="Chromosome 2"/>
</dbReference>
<name>A0A9E7EXA2_9LILI</name>
<evidence type="ECO:0000313" key="2">
    <source>
        <dbReference type="EMBL" id="URD85178.1"/>
    </source>
</evidence>
<dbReference type="EMBL" id="CP097504">
    <property type="protein sequence ID" value="URD85178.1"/>
    <property type="molecule type" value="Genomic_DNA"/>
</dbReference>
<feature type="transmembrane region" description="Helical" evidence="1">
    <location>
        <begin position="97"/>
        <end position="123"/>
    </location>
</feature>
<dbReference type="OrthoDB" id="1936751at2759"/>
<proteinExistence type="predicted"/>
<protein>
    <submittedName>
        <fullName evidence="2">Uncharacterized protein</fullName>
    </submittedName>
</protein>
<gene>
    <name evidence="2" type="ORF">MUK42_26641</name>
</gene>
<dbReference type="PANTHER" id="PTHR34781">
    <property type="entry name" value="TRANSMEMBRANE PROTEIN"/>
    <property type="match status" value="1"/>
</dbReference>
<keyword evidence="1" id="KW-1133">Transmembrane helix</keyword>
<keyword evidence="1" id="KW-0472">Membrane</keyword>
<dbReference type="PANTHER" id="PTHR34781:SF2">
    <property type="entry name" value="TRANSMEMBRANE PROTEIN"/>
    <property type="match status" value="1"/>
</dbReference>
<evidence type="ECO:0000256" key="1">
    <source>
        <dbReference type="SAM" id="Phobius"/>
    </source>
</evidence>
<keyword evidence="1" id="KW-0812">Transmembrane</keyword>
<feature type="transmembrane region" description="Helical" evidence="1">
    <location>
        <begin position="73"/>
        <end position="91"/>
    </location>
</feature>
<evidence type="ECO:0000313" key="3">
    <source>
        <dbReference type="Proteomes" id="UP001055439"/>
    </source>
</evidence>
<sequence length="213" mass="23527">MPPPPPPPPVCYYSYAFHASPLSLSALLFKISARIRGLHPTMPRDDQLLDDLCALLLAAFRTPRTAPPMRQQVTPVGFASFLLGASVAMMLCGSMTFLIGFLLLPWLIGLLAVVYFAGVVSNLSGLARAILRRIAASSPEEIPAWKGINALHSLYWLLFDNFRKPGTNSCTDLYTLFQIYDFLDVKGHKSSIKDAGRFCHSRIGLVHTNQNHL</sequence>
<accession>A0A9E7EXA2</accession>
<organism evidence="2 3">
    <name type="scientific">Musa troglodytarum</name>
    <name type="common">fe'i banana</name>
    <dbReference type="NCBI Taxonomy" id="320322"/>
    <lineage>
        <taxon>Eukaryota</taxon>
        <taxon>Viridiplantae</taxon>
        <taxon>Streptophyta</taxon>
        <taxon>Embryophyta</taxon>
        <taxon>Tracheophyta</taxon>
        <taxon>Spermatophyta</taxon>
        <taxon>Magnoliopsida</taxon>
        <taxon>Liliopsida</taxon>
        <taxon>Zingiberales</taxon>
        <taxon>Musaceae</taxon>
        <taxon>Musa</taxon>
    </lineage>
</organism>
<reference evidence="2" key="1">
    <citation type="submission" date="2022-05" db="EMBL/GenBank/DDBJ databases">
        <title>The Musa troglodytarum L. genome provides insights into the mechanism of non-climacteric behaviour and enrichment of carotenoids.</title>
        <authorList>
            <person name="Wang J."/>
        </authorList>
    </citation>
    <scope>NUCLEOTIDE SEQUENCE</scope>
    <source>
        <tissue evidence="2">Leaf</tissue>
    </source>
</reference>
<dbReference type="AlphaFoldDB" id="A0A9E7EXA2"/>
<keyword evidence="3" id="KW-1185">Reference proteome</keyword>